<evidence type="ECO:0000313" key="17">
    <source>
        <dbReference type="Ensembl" id="ENSTRUP00000014166.3"/>
    </source>
</evidence>
<dbReference type="SMART" id="SM00013">
    <property type="entry name" value="LRRNT"/>
    <property type="match status" value="1"/>
</dbReference>
<feature type="chain" id="PRO_5025621252" evidence="15">
    <location>
        <begin position="33"/>
        <end position="298"/>
    </location>
</feature>
<evidence type="ECO:0000256" key="14">
    <source>
        <dbReference type="SAM" id="Phobius"/>
    </source>
</evidence>
<dbReference type="PANTHER" id="PTHR45712">
    <property type="entry name" value="AGAP008170-PA"/>
    <property type="match status" value="1"/>
</dbReference>
<reference evidence="17" key="3">
    <citation type="submission" date="2025-09" db="UniProtKB">
        <authorList>
            <consortium name="Ensembl"/>
        </authorList>
    </citation>
    <scope>IDENTIFICATION</scope>
</reference>
<gene>
    <name evidence="17" type="primary">lrrc38a</name>
</gene>
<evidence type="ECO:0000256" key="4">
    <source>
        <dbReference type="ARBA" id="ARBA00022614"/>
    </source>
</evidence>
<evidence type="ECO:0000256" key="11">
    <source>
        <dbReference type="ARBA" id="ARBA00023157"/>
    </source>
</evidence>
<evidence type="ECO:0000259" key="16">
    <source>
        <dbReference type="SMART" id="SM00013"/>
    </source>
</evidence>
<evidence type="ECO:0000256" key="6">
    <source>
        <dbReference type="ARBA" id="ARBA00022729"/>
    </source>
</evidence>
<dbReference type="FunFam" id="3.80.10.10:FF:000015">
    <property type="entry name" value="Leucine rich repeat containing 38"/>
    <property type="match status" value="1"/>
</dbReference>
<evidence type="ECO:0000256" key="5">
    <source>
        <dbReference type="ARBA" id="ARBA00022692"/>
    </source>
</evidence>
<evidence type="ECO:0000256" key="1">
    <source>
        <dbReference type="ARBA" id="ARBA00004162"/>
    </source>
</evidence>
<keyword evidence="4" id="KW-0433">Leucine-rich repeat</keyword>
<keyword evidence="6 15" id="KW-0732">Signal</keyword>
<feature type="domain" description="LRRNT" evidence="16">
    <location>
        <begin position="32"/>
        <end position="65"/>
    </location>
</feature>
<reference evidence="17" key="2">
    <citation type="submission" date="2025-08" db="UniProtKB">
        <authorList>
            <consortium name="Ensembl"/>
        </authorList>
    </citation>
    <scope>IDENTIFICATION</scope>
</reference>
<dbReference type="Proteomes" id="UP000005226">
    <property type="component" value="Chromosome 3"/>
</dbReference>
<evidence type="ECO:0000256" key="15">
    <source>
        <dbReference type="SAM" id="SignalP"/>
    </source>
</evidence>
<dbReference type="InterPro" id="IPR003591">
    <property type="entry name" value="Leu-rich_rpt_typical-subtyp"/>
</dbReference>
<dbReference type="SUPFAM" id="SSF52058">
    <property type="entry name" value="L domain-like"/>
    <property type="match status" value="1"/>
</dbReference>
<keyword evidence="3" id="KW-1003">Cell membrane</keyword>
<dbReference type="SMART" id="SM00369">
    <property type="entry name" value="LRR_TYP"/>
    <property type="match status" value="3"/>
</dbReference>
<dbReference type="eggNOG" id="KOG0619">
    <property type="taxonomic scope" value="Eukaryota"/>
</dbReference>
<dbReference type="PANTHER" id="PTHR45712:SF22">
    <property type="entry name" value="INSULIN-LIKE GROWTH FACTOR-BINDING PROTEIN COMPLEX ACID LABILE SUBUNIT"/>
    <property type="match status" value="1"/>
</dbReference>
<sequence length="298" mass="33050">MPPPPPTMFPCINWLQPFLALISSTLITRVHSCPSSCVCPDHHTVDCTGRGLTGVPTSIPLDVRRLLLSNNWIPWIPSDFLVLYSDLVYLDLRNNSLSGLEPGTLTTSSRLVFLDLGSNNLTEIPSGTFGESRSLIKLRLGNNPRLSMVGSDAFTGLTSLRELELEQNGLTQLDVGILESLPSLRVLRLEGNPWLCSCRFANLFLWMLENRHKLPKGLEEQECSLPLDGRRVPLTLLSKDSFRECRSNLTLTDYLIVIFSGISVSVAAIMASFFLASTVHCFQRLSKGSKDDEEEGND</sequence>
<keyword evidence="9" id="KW-0406">Ion transport</keyword>
<evidence type="ECO:0000256" key="8">
    <source>
        <dbReference type="ARBA" id="ARBA00022989"/>
    </source>
</evidence>
<keyword evidence="8 14" id="KW-1133">Transmembrane helix</keyword>
<dbReference type="AlphaFoldDB" id="H2SP29"/>
<evidence type="ECO:0000256" key="10">
    <source>
        <dbReference type="ARBA" id="ARBA00023136"/>
    </source>
</evidence>
<dbReference type="Gene3D" id="3.80.10.10">
    <property type="entry name" value="Ribonuclease Inhibitor"/>
    <property type="match status" value="1"/>
</dbReference>
<dbReference type="GO" id="GO:0005886">
    <property type="term" value="C:plasma membrane"/>
    <property type="evidence" value="ECO:0007669"/>
    <property type="project" value="UniProtKB-SubCell"/>
</dbReference>
<dbReference type="GeneID" id="101069713"/>
<dbReference type="HOGENOM" id="CLU_000288_18_10_1"/>
<keyword evidence="7" id="KW-0677">Repeat</keyword>
<dbReference type="InParanoid" id="H2SP29"/>
<dbReference type="InterPro" id="IPR001611">
    <property type="entry name" value="Leu-rich_rpt"/>
</dbReference>
<dbReference type="RefSeq" id="XP_003978500.2">
    <property type="nucleotide sequence ID" value="XM_003978451.2"/>
</dbReference>
<organism evidence="17 18">
    <name type="scientific">Takifugu rubripes</name>
    <name type="common">Japanese pufferfish</name>
    <name type="synonym">Fugu rubripes</name>
    <dbReference type="NCBI Taxonomy" id="31033"/>
    <lineage>
        <taxon>Eukaryota</taxon>
        <taxon>Metazoa</taxon>
        <taxon>Chordata</taxon>
        <taxon>Craniata</taxon>
        <taxon>Vertebrata</taxon>
        <taxon>Euteleostomi</taxon>
        <taxon>Actinopterygii</taxon>
        <taxon>Neopterygii</taxon>
        <taxon>Teleostei</taxon>
        <taxon>Neoteleostei</taxon>
        <taxon>Acanthomorphata</taxon>
        <taxon>Eupercaria</taxon>
        <taxon>Tetraodontiformes</taxon>
        <taxon>Tetradontoidea</taxon>
        <taxon>Tetraodontidae</taxon>
        <taxon>Takifugu</taxon>
    </lineage>
</organism>
<evidence type="ECO:0000256" key="9">
    <source>
        <dbReference type="ARBA" id="ARBA00023065"/>
    </source>
</evidence>
<evidence type="ECO:0000256" key="12">
    <source>
        <dbReference type="ARBA" id="ARBA00023180"/>
    </source>
</evidence>
<comment type="subcellular location">
    <subcellularLocation>
        <location evidence="1">Cell membrane</location>
        <topology evidence="1">Single-pass membrane protein</topology>
    </subcellularLocation>
</comment>
<dbReference type="Ensembl" id="ENSTRUT00000014231.3">
    <property type="protein sequence ID" value="ENSTRUP00000014166.3"/>
    <property type="gene ID" value="ENSTRUG00000005811.3"/>
</dbReference>
<keyword evidence="13" id="KW-0407">Ion channel</keyword>
<dbReference type="STRING" id="31033.ENSTRUP00000014166"/>
<evidence type="ECO:0000256" key="2">
    <source>
        <dbReference type="ARBA" id="ARBA00022448"/>
    </source>
</evidence>
<protein>
    <submittedName>
        <fullName evidence="17">Leucine rich repeat containing 38</fullName>
    </submittedName>
</protein>
<evidence type="ECO:0000256" key="3">
    <source>
        <dbReference type="ARBA" id="ARBA00022475"/>
    </source>
</evidence>
<evidence type="ECO:0000256" key="13">
    <source>
        <dbReference type="ARBA" id="ARBA00023303"/>
    </source>
</evidence>
<feature type="transmembrane region" description="Helical" evidence="14">
    <location>
        <begin position="254"/>
        <end position="276"/>
    </location>
</feature>
<accession>H2SP29</accession>
<name>H2SP29_TAKRU</name>
<dbReference type="InterPro" id="IPR050333">
    <property type="entry name" value="SLRP"/>
</dbReference>
<keyword evidence="2" id="KW-0813">Transport</keyword>
<evidence type="ECO:0000313" key="18">
    <source>
        <dbReference type="Proteomes" id="UP000005226"/>
    </source>
</evidence>
<keyword evidence="18" id="KW-1185">Reference proteome</keyword>
<proteinExistence type="predicted"/>
<reference evidence="17 18" key="1">
    <citation type="journal article" date="2011" name="Genome Biol. Evol.">
        <title>Integration of the genetic map and genome assembly of fugu facilitates insights into distinct features of genome evolution in teleosts and mammals.</title>
        <authorList>
            <person name="Kai W."/>
            <person name="Kikuchi K."/>
            <person name="Tohari S."/>
            <person name="Chew A.K."/>
            <person name="Tay A."/>
            <person name="Fujiwara A."/>
            <person name="Hosoya S."/>
            <person name="Suetake H."/>
            <person name="Naruse K."/>
            <person name="Brenner S."/>
            <person name="Suzuki Y."/>
            <person name="Venkatesh B."/>
        </authorList>
    </citation>
    <scope>NUCLEOTIDE SEQUENCE [LARGE SCALE GENOMIC DNA]</scope>
</reference>
<dbReference type="GO" id="GO:0005615">
    <property type="term" value="C:extracellular space"/>
    <property type="evidence" value="ECO:0007669"/>
    <property type="project" value="TreeGrafter"/>
</dbReference>
<keyword evidence="11" id="KW-1015">Disulfide bond</keyword>
<dbReference type="Pfam" id="PF00560">
    <property type="entry name" value="LRR_1"/>
    <property type="match status" value="1"/>
</dbReference>
<dbReference type="InterPro" id="IPR032675">
    <property type="entry name" value="LRR_dom_sf"/>
</dbReference>
<dbReference type="GO" id="GO:0071805">
    <property type="term" value="P:potassium ion transmembrane transport"/>
    <property type="evidence" value="ECO:0007669"/>
    <property type="project" value="UniProtKB-ARBA"/>
</dbReference>
<evidence type="ECO:0000256" key="7">
    <source>
        <dbReference type="ARBA" id="ARBA00022737"/>
    </source>
</evidence>
<dbReference type="Pfam" id="PF13855">
    <property type="entry name" value="LRR_8"/>
    <property type="match status" value="1"/>
</dbReference>
<keyword evidence="10 14" id="KW-0472">Membrane</keyword>
<keyword evidence="5 14" id="KW-0812">Transmembrane</keyword>
<dbReference type="Pfam" id="PF01462">
    <property type="entry name" value="LRRNT"/>
    <property type="match status" value="1"/>
</dbReference>
<keyword evidence="12" id="KW-0325">Glycoprotein</keyword>
<dbReference type="OrthoDB" id="5954366at2759"/>
<dbReference type="InterPro" id="IPR000372">
    <property type="entry name" value="LRRNT"/>
</dbReference>
<dbReference type="GeneTree" id="ENSGT00940000162571"/>
<dbReference type="OMA" id="NCQFAKL"/>
<feature type="signal peptide" evidence="15">
    <location>
        <begin position="1"/>
        <end position="32"/>
    </location>
</feature>